<keyword evidence="3" id="KW-1185">Reference proteome</keyword>
<feature type="region of interest" description="Disordered" evidence="1">
    <location>
        <begin position="878"/>
        <end position="897"/>
    </location>
</feature>
<reference evidence="2 3" key="1">
    <citation type="journal article" date="2019" name="Mol. Ecol. Resour.">
        <title>Improving Illumina assemblies with Hi-C and long reads: an example with the North African dromedary.</title>
        <authorList>
            <person name="Elbers J.P."/>
            <person name="Rogers M.F."/>
            <person name="Perelman P.L."/>
            <person name="Proskuryakova A.A."/>
            <person name="Serdyukova N.A."/>
            <person name="Johnson W.E."/>
            <person name="Horin P."/>
            <person name="Corander J."/>
            <person name="Murphy D."/>
            <person name="Burger P.A."/>
        </authorList>
    </citation>
    <scope>NUCLEOTIDE SEQUENCE [LARGE SCALE GENOMIC DNA]</scope>
    <source>
        <strain evidence="2">Drom800</strain>
        <tissue evidence="2">Blood</tissue>
    </source>
</reference>
<name>A0A5N4DSP8_CAMDR</name>
<feature type="compositionally biased region" description="Polar residues" evidence="1">
    <location>
        <begin position="665"/>
        <end position="683"/>
    </location>
</feature>
<dbReference type="Proteomes" id="UP000299084">
    <property type="component" value="Unassembled WGS sequence"/>
</dbReference>
<feature type="compositionally biased region" description="Basic residues" evidence="1">
    <location>
        <begin position="822"/>
        <end position="833"/>
    </location>
</feature>
<gene>
    <name evidence="2" type="ORF">Cadr_000011050</name>
</gene>
<dbReference type="EMBL" id="JWIN03000009">
    <property type="protein sequence ID" value="KAB1274000.1"/>
    <property type="molecule type" value="Genomic_DNA"/>
</dbReference>
<protein>
    <submittedName>
        <fullName evidence="2">Uncharacterized protein</fullName>
    </submittedName>
</protein>
<organism evidence="2 3">
    <name type="scientific">Camelus dromedarius</name>
    <name type="common">Dromedary</name>
    <name type="synonym">Arabian camel</name>
    <dbReference type="NCBI Taxonomy" id="9838"/>
    <lineage>
        <taxon>Eukaryota</taxon>
        <taxon>Metazoa</taxon>
        <taxon>Chordata</taxon>
        <taxon>Craniata</taxon>
        <taxon>Vertebrata</taxon>
        <taxon>Euteleostomi</taxon>
        <taxon>Mammalia</taxon>
        <taxon>Eutheria</taxon>
        <taxon>Laurasiatheria</taxon>
        <taxon>Artiodactyla</taxon>
        <taxon>Tylopoda</taxon>
        <taxon>Camelidae</taxon>
        <taxon>Camelus</taxon>
    </lineage>
</organism>
<comment type="caution">
    <text evidence="2">The sequence shown here is derived from an EMBL/GenBank/DDBJ whole genome shotgun (WGS) entry which is preliminary data.</text>
</comment>
<evidence type="ECO:0000256" key="1">
    <source>
        <dbReference type="SAM" id="MobiDB-lite"/>
    </source>
</evidence>
<evidence type="ECO:0000313" key="3">
    <source>
        <dbReference type="Proteomes" id="UP000299084"/>
    </source>
</evidence>
<feature type="region of interest" description="Disordered" evidence="1">
    <location>
        <begin position="659"/>
        <end position="705"/>
    </location>
</feature>
<feature type="region of interest" description="Disordered" evidence="1">
    <location>
        <begin position="1103"/>
        <end position="1143"/>
    </location>
</feature>
<evidence type="ECO:0000313" key="2">
    <source>
        <dbReference type="EMBL" id="KAB1274000.1"/>
    </source>
</evidence>
<feature type="compositionally biased region" description="Polar residues" evidence="1">
    <location>
        <begin position="692"/>
        <end position="702"/>
    </location>
</feature>
<accession>A0A5N4DSP8</accession>
<proteinExistence type="predicted"/>
<sequence length="1308" mass="141348">MMALSGSHQMGTHLTLWEASEGSGLQTHTVNFSLGLINGMQGPEGKPCAGRTQNSACWPEELPSGTRRWALYHLVSTWCHDVEGPGSPRTEIFDEMRPAQCLPRKLLDAVALYLQQKQPIRLCNQRQVGLLKPAPDIPQFQFSSEAASTDCLLKRAVITGLKPGRRGPAMGPDFRGERERERERERWGRWRGDLLRNTSPLCLQLKPQRNAPHMSGFMSSDQKVTVLSTGRLVGPCHFQAEGGSAQQKGLGEQEDTSFNCQLPIMPGQLMTYTCLCLLPPQPTVVPTEPPDITVLGILLPWPSPSSPLPLRWQLARQRCPWVLLALAPVWRAPGVLAVLPHYRVLKHPTAGPLTWLPFLGLILARCAHFQDAPTEAVGPLVEALQVEGAKPLGQSEAPKTGLCDATNKLAWPLVPRLPFAKGGGVPPGGPAPLRANPASHHQVGKAACGAEGLKKTGAPERQWPGPVALMWAVESGGLGGSPVLCLPSASVSPAVKWTNPGPPCASSHARPEQPPRLQKVPRHLGISQHQALTNSCRTSAALTSIPTPCHSGAEGERGPGLPSCLCPSRPVTPTQALPRVLSLRSQARAPPGDHVLHSGRNPPPPCPMTGDVTASLDFSLTSPTLSTWPGFLCPANPIQLTFRAWPGHCLPNLEREGRAGELTGGSLNSGEPSSHPTLNQSLGQGPRPPHRPSSTAENTQLSWPEPCPHPAPELLALFCLLSDSAKSGLLWAPTAALLLLKGSPWEDAPGCDADAEHWVGRVVCMGAPPPRPGLALSSHRFPGEHPAFSERPLPAVGRTSLPLSVPPRLTAKLLELQGHSRGQMRSKQSRPHLTHCPASWPHSGAPPQANSTPSCSPGDGGEVLTWNLLCWVRPAPNPSSQQGVELGRPEAPDQDVGRAPPPRLFQLLVAPGCLAYIQNFRYGDSQGRIPGQTPHLQMRNLKPVYAPGEPGVRRCPVEADPSDFVSPGTERSAPEEGTQETAVLTVFEIHQGIEQKTPCPLRTCIPMQPWERPRKAEQCGRSKTGHWCPVRLEALQQSRAEMWWQLGKEEQFWGGSSREIEELALAPRREQASRYCRAQSQHPQGAEVAGQVLPPSLPFSQLHLPSARGWGGESDIHPGPSPTQSLPGPGGACRGTPGPKHLEHRSTALRAPAQPPRDPVAVTPLPLNLRLLRRRQACGEVGQSQSLQGWVGMPSLLSRDVVTVLETQKLPIRGLDSMQTLGLCQLQTPPNQGGAVRMERTQKCCCKTISLHSVPRYVRVRTALPLPLPQKKAKKQASWRTHWKDCFNPERLGPCPSVSQSTEVASLP</sequence>
<feature type="region of interest" description="Disordered" evidence="1">
    <location>
        <begin position="820"/>
        <end position="858"/>
    </location>
</feature>